<dbReference type="GO" id="GO:1990281">
    <property type="term" value="C:efflux pump complex"/>
    <property type="evidence" value="ECO:0007669"/>
    <property type="project" value="TreeGrafter"/>
</dbReference>
<name>A0A4V3DUW0_9NEIS</name>
<evidence type="ECO:0000313" key="5">
    <source>
        <dbReference type="Proteomes" id="UP000295611"/>
    </source>
</evidence>
<dbReference type="InterPro" id="IPR058792">
    <property type="entry name" value="Beta-barrel_RND_2"/>
</dbReference>
<dbReference type="Pfam" id="PF25973">
    <property type="entry name" value="BSH_CzcB"/>
    <property type="match status" value="1"/>
</dbReference>
<dbReference type="GO" id="GO:0015562">
    <property type="term" value="F:efflux transmembrane transporter activity"/>
    <property type="evidence" value="ECO:0007669"/>
    <property type="project" value="TreeGrafter"/>
</dbReference>
<dbReference type="InterPro" id="IPR058647">
    <property type="entry name" value="BSH_CzcB-like"/>
</dbReference>
<evidence type="ECO:0000259" key="2">
    <source>
        <dbReference type="Pfam" id="PF25954"/>
    </source>
</evidence>
<dbReference type="Proteomes" id="UP000295611">
    <property type="component" value="Unassembled WGS sequence"/>
</dbReference>
<dbReference type="EMBL" id="SNZP01000009">
    <property type="protein sequence ID" value="TDR77847.1"/>
    <property type="molecule type" value="Genomic_DNA"/>
</dbReference>
<sequence length="373" mass="39502">MHSDFRRGWPRLPSTLFALAAVGLTACQREAPTAPTRPRAVVVAIQADQAVSRWQYPARIDSRFANDMAFRVAGKLLDRQAHLGDHVRAGQVLARLDPADAAAQLDAARAALAAADHRLTFARQQIERDLAQAQLKLIARAQLEQSQDNMAAASAGREQAASQLRQAQDALNYQVLRADHDGIISAEYADTGAVLAAGQPVYRLAWDGDRDAVIDVPAADVATLQIGQQAQVRLPGMADQVLTARLREKAQVEDAQSGSFRVKLTLVQPAGGLPLGLTGIVSVARPQPGGTSLSIPASALFHQGNQPAVWVVAPGNNSLSLRPVRVQGYEAEHVRIAGGLAPGERIVAAGVNNVYAGERIQPIAPIGAEGTAS</sequence>
<dbReference type="SUPFAM" id="SSF111369">
    <property type="entry name" value="HlyD-like secretion proteins"/>
    <property type="match status" value="1"/>
</dbReference>
<dbReference type="RefSeq" id="WP_166642250.1">
    <property type="nucleotide sequence ID" value="NZ_SNZP01000009.1"/>
</dbReference>
<comment type="caution">
    <text evidence="4">The sequence shown here is derived from an EMBL/GenBank/DDBJ whole genome shotgun (WGS) entry which is preliminary data.</text>
</comment>
<dbReference type="InterPro" id="IPR006143">
    <property type="entry name" value="RND_pump_MFP"/>
</dbReference>
<dbReference type="PANTHER" id="PTHR30469">
    <property type="entry name" value="MULTIDRUG RESISTANCE PROTEIN MDTA"/>
    <property type="match status" value="1"/>
</dbReference>
<evidence type="ECO:0000256" key="1">
    <source>
        <dbReference type="ARBA" id="ARBA00009477"/>
    </source>
</evidence>
<organism evidence="4 5">
    <name type="scientific">Paludibacterium purpuratum</name>
    <dbReference type="NCBI Taxonomy" id="1144873"/>
    <lineage>
        <taxon>Bacteria</taxon>
        <taxon>Pseudomonadati</taxon>
        <taxon>Pseudomonadota</taxon>
        <taxon>Betaproteobacteria</taxon>
        <taxon>Neisseriales</taxon>
        <taxon>Chromobacteriaceae</taxon>
        <taxon>Paludibacterium</taxon>
    </lineage>
</organism>
<dbReference type="Gene3D" id="2.40.50.100">
    <property type="match status" value="2"/>
</dbReference>
<feature type="domain" description="CusB-like beta-barrel" evidence="2">
    <location>
        <begin position="213"/>
        <end position="285"/>
    </location>
</feature>
<feature type="domain" description="CzcB-like barrel-sandwich hybrid" evidence="3">
    <location>
        <begin position="70"/>
        <end position="205"/>
    </location>
</feature>
<proteinExistence type="inferred from homology"/>
<comment type="similarity">
    <text evidence="1">Belongs to the membrane fusion protein (MFP) (TC 8.A.1) family.</text>
</comment>
<evidence type="ECO:0000313" key="4">
    <source>
        <dbReference type="EMBL" id="TDR77847.1"/>
    </source>
</evidence>
<evidence type="ECO:0000259" key="3">
    <source>
        <dbReference type="Pfam" id="PF25973"/>
    </source>
</evidence>
<dbReference type="NCBIfam" id="TIGR01730">
    <property type="entry name" value="RND_mfp"/>
    <property type="match status" value="1"/>
</dbReference>
<protein>
    <submittedName>
        <fullName evidence="4">RND family efflux transporter MFP subunit</fullName>
    </submittedName>
</protein>
<reference evidence="4 5" key="1">
    <citation type="submission" date="2019-03" db="EMBL/GenBank/DDBJ databases">
        <title>Genomic Encyclopedia of Type Strains, Phase III (KMG-III): the genomes of soil and plant-associated and newly described type strains.</title>
        <authorList>
            <person name="Whitman W."/>
        </authorList>
    </citation>
    <scope>NUCLEOTIDE SEQUENCE [LARGE SCALE GENOMIC DNA]</scope>
    <source>
        <strain evidence="4 5">CECT 8976</strain>
    </source>
</reference>
<accession>A0A4V3DUW0</accession>
<dbReference type="PROSITE" id="PS51257">
    <property type="entry name" value="PROKAR_LIPOPROTEIN"/>
    <property type="match status" value="1"/>
</dbReference>
<dbReference type="PANTHER" id="PTHR30469:SF38">
    <property type="entry name" value="HLYD FAMILY SECRETION PROTEIN"/>
    <property type="match status" value="1"/>
</dbReference>
<dbReference type="Gene3D" id="2.40.420.20">
    <property type="match status" value="1"/>
</dbReference>
<dbReference type="AlphaFoldDB" id="A0A4V3DUW0"/>
<dbReference type="Pfam" id="PF25954">
    <property type="entry name" value="Beta-barrel_RND_2"/>
    <property type="match status" value="1"/>
</dbReference>
<keyword evidence="5" id="KW-1185">Reference proteome</keyword>
<dbReference type="Gene3D" id="2.40.30.170">
    <property type="match status" value="1"/>
</dbReference>
<gene>
    <name evidence="4" type="ORF">DFP86_10987</name>
</gene>